<feature type="region of interest" description="Disordered" evidence="1">
    <location>
        <begin position="75"/>
        <end position="141"/>
    </location>
</feature>
<evidence type="ECO:0000256" key="1">
    <source>
        <dbReference type="SAM" id="MobiDB-lite"/>
    </source>
</evidence>
<organism evidence="3 4">
    <name type="scientific">Phormidesmis priestleyi ULC007</name>
    <dbReference type="NCBI Taxonomy" id="1920490"/>
    <lineage>
        <taxon>Bacteria</taxon>
        <taxon>Bacillati</taxon>
        <taxon>Cyanobacteriota</taxon>
        <taxon>Cyanophyceae</taxon>
        <taxon>Leptolyngbyales</taxon>
        <taxon>Leptolyngbyaceae</taxon>
        <taxon>Phormidesmis</taxon>
    </lineage>
</organism>
<dbReference type="EMBL" id="PVWG01000045">
    <property type="protein sequence ID" value="PSB16265.1"/>
    <property type="molecule type" value="Genomic_DNA"/>
</dbReference>
<keyword evidence="4" id="KW-1185">Reference proteome</keyword>
<feature type="signal peptide" evidence="2">
    <location>
        <begin position="1"/>
        <end position="27"/>
    </location>
</feature>
<keyword evidence="2" id="KW-0732">Signal</keyword>
<evidence type="ECO:0000256" key="2">
    <source>
        <dbReference type="SAM" id="SignalP"/>
    </source>
</evidence>
<protein>
    <recommendedName>
        <fullName evidence="5">P pilus assembly/Cpx signaling pathway, periplasmic inhibitor/zinc-resistance associated protein</fullName>
    </recommendedName>
</protein>
<dbReference type="OrthoDB" id="574692at2"/>
<comment type="caution">
    <text evidence="3">The sequence shown here is derived from an EMBL/GenBank/DDBJ whole genome shotgun (WGS) entry which is preliminary data.</text>
</comment>
<reference evidence="3 4" key="2">
    <citation type="submission" date="2018-03" db="EMBL/GenBank/DDBJ databases">
        <title>The ancient ancestry and fast evolution of plastids.</title>
        <authorList>
            <person name="Moore K.R."/>
            <person name="Magnabosco C."/>
            <person name="Momper L."/>
            <person name="Gold D.A."/>
            <person name="Bosak T."/>
            <person name="Fournier G.P."/>
        </authorList>
    </citation>
    <scope>NUCLEOTIDE SEQUENCE [LARGE SCALE GENOMIC DNA]</scope>
    <source>
        <strain evidence="3 4">ULC007</strain>
    </source>
</reference>
<dbReference type="Proteomes" id="UP000238634">
    <property type="component" value="Unassembled WGS sequence"/>
</dbReference>
<feature type="compositionally biased region" description="Polar residues" evidence="1">
    <location>
        <begin position="113"/>
        <end position="132"/>
    </location>
</feature>
<name>A0A2T1D6X0_9CYAN</name>
<feature type="compositionally biased region" description="Basic and acidic residues" evidence="1">
    <location>
        <begin position="99"/>
        <end position="112"/>
    </location>
</feature>
<dbReference type="STRING" id="1920490.GCA_001895925_05283"/>
<dbReference type="AlphaFoldDB" id="A0A2T1D6X0"/>
<dbReference type="Gene3D" id="1.20.120.1490">
    <property type="match status" value="1"/>
</dbReference>
<evidence type="ECO:0000313" key="3">
    <source>
        <dbReference type="EMBL" id="PSB16265.1"/>
    </source>
</evidence>
<gene>
    <name evidence="3" type="ORF">C7B65_22320</name>
</gene>
<evidence type="ECO:0000313" key="4">
    <source>
        <dbReference type="Proteomes" id="UP000238634"/>
    </source>
</evidence>
<evidence type="ECO:0008006" key="5">
    <source>
        <dbReference type="Google" id="ProtNLM"/>
    </source>
</evidence>
<feature type="chain" id="PRO_5015393661" description="P pilus assembly/Cpx signaling pathway, periplasmic inhibitor/zinc-resistance associated protein" evidence="2">
    <location>
        <begin position="28"/>
        <end position="141"/>
    </location>
</feature>
<accession>A0A2T1D6X0</accession>
<reference evidence="3 4" key="1">
    <citation type="submission" date="2018-02" db="EMBL/GenBank/DDBJ databases">
        <authorList>
            <person name="Cohen D.B."/>
            <person name="Kent A.D."/>
        </authorList>
    </citation>
    <scope>NUCLEOTIDE SEQUENCE [LARGE SCALE GENOMIC DNA]</scope>
    <source>
        <strain evidence="3 4">ULC007</strain>
    </source>
</reference>
<dbReference type="RefSeq" id="WP_073074659.1">
    <property type="nucleotide sequence ID" value="NZ_MPPI01000042.1"/>
</dbReference>
<proteinExistence type="predicted"/>
<sequence>MKNKLFLLLPGAIALFISAAPVLTAHAQSSAPTAPRAGQRMQNRLNLTADQKARLKTIRDSVRQQIEGVLTSEQRAKLQADRGQGMKRGQGWKSLNLSDDQKARIKQIRESSRSQMESVLTPEQRSQMQQYKSQRRVKPAQ</sequence>